<dbReference type="Proteomes" id="UP000298179">
    <property type="component" value="Unassembled WGS sequence"/>
</dbReference>
<dbReference type="AlphaFoldDB" id="A0A4Y8RCF1"/>
<evidence type="ECO:0000256" key="2">
    <source>
        <dbReference type="SAM" id="Phobius"/>
    </source>
</evidence>
<keyword evidence="2" id="KW-0812">Transmembrane</keyword>
<accession>A0A4Y8RCF1</accession>
<sequence>MADPRARHERRCRLHREASPAAARHPRRSGAAPARLIAAAPATFLRQDWPRLLVMDKRRRLFAASLIVAVTAEAANAAPAILGNWVAEDGTRIAVKPCGPAVCATIASGAFRGANVATVSGALPEWKGRVRDPRKDQSYDGSLRLNGRKLELRGCLARVFCRTVQTWSRP</sequence>
<name>A0A4Y8RCF1_9HYPH</name>
<gene>
    <name evidence="4" type="ORF">E3C22_20475</name>
</gene>
<dbReference type="Pfam" id="PF09917">
    <property type="entry name" value="DUF2147"/>
    <property type="match status" value="1"/>
</dbReference>
<feature type="compositionally biased region" description="Low complexity" evidence="1">
    <location>
        <begin position="19"/>
        <end position="32"/>
    </location>
</feature>
<dbReference type="EMBL" id="SOZD01000007">
    <property type="protein sequence ID" value="TFF19146.1"/>
    <property type="molecule type" value="Genomic_DNA"/>
</dbReference>
<evidence type="ECO:0000313" key="4">
    <source>
        <dbReference type="EMBL" id="TFF19146.1"/>
    </source>
</evidence>
<organism evidence="4 5">
    <name type="scientific">Jiella endophytica</name>
    <dbReference type="NCBI Taxonomy" id="2558362"/>
    <lineage>
        <taxon>Bacteria</taxon>
        <taxon>Pseudomonadati</taxon>
        <taxon>Pseudomonadota</taxon>
        <taxon>Alphaproteobacteria</taxon>
        <taxon>Hyphomicrobiales</taxon>
        <taxon>Aurantimonadaceae</taxon>
        <taxon>Jiella</taxon>
    </lineage>
</organism>
<proteinExistence type="predicted"/>
<feature type="domain" description="DUF2147" evidence="3">
    <location>
        <begin position="125"/>
        <end position="169"/>
    </location>
</feature>
<evidence type="ECO:0000256" key="1">
    <source>
        <dbReference type="SAM" id="MobiDB-lite"/>
    </source>
</evidence>
<feature type="region of interest" description="Disordered" evidence="1">
    <location>
        <begin position="1"/>
        <end position="32"/>
    </location>
</feature>
<protein>
    <submittedName>
        <fullName evidence="4">DUF2147 domain-containing protein</fullName>
    </submittedName>
</protein>
<dbReference type="Gene3D" id="2.40.128.520">
    <property type="match status" value="1"/>
</dbReference>
<keyword evidence="2" id="KW-1133">Transmembrane helix</keyword>
<keyword evidence="2" id="KW-0472">Membrane</keyword>
<dbReference type="OrthoDB" id="7917004at2"/>
<keyword evidence="5" id="KW-1185">Reference proteome</keyword>
<comment type="caution">
    <text evidence="4">The sequence shown here is derived from an EMBL/GenBank/DDBJ whole genome shotgun (WGS) entry which is preliminary data.</text>
</comment>
<reference evidence="4 5" key="1">
    <citation type="submission" date="2019-03" db="EMBL/GenBank/DDBJ databases">
        <title>Jiella endophytica sp. nov., a novel endophytic bacterium isolated from root of Ficus microcarpa Linn. f.</title>
        <authorList>
            <person name="Tuo L."/>
        </authorList>
    </citation>
    <scope>NUCLEOTIDE SEQUENCE [LARGE SCALE GENOMIC DNA]</scope>
    <source>
        <strain evidence="4 5">CBS5Q-3</strain>
    </source>
</reference>
<feature type="transmembrane region" description="Helical" evidence="2">
    <location>
        <begin position="61"/>
        <end position="87"/>
    </location>
</feature>
<evidence type="ECO:0000259" key="3">
    <source>
        <dbReference type="Pfam" id="PF09917"/>
    </source>
</evidence>
<dbReference type="InterPro" id="IPR019223">
    <property type="entry name" value="DUF2147"/>
</dbReference>
<evidence type="ECO:0000313" key="5">
    <source>
        <dbReference type="Proteomes" id="UP000298179"/>
    </source>
</evidence>